<evidence type="ECO:0000313" key="2">
    <source>
        <dbReference type="Proteomes" id="UP000295493"/>
    </source>
</evidence>
<dbReference type="Proteomes" id="UP000295493">
    <property type="component" value="Unassembled WGS sequence"/>
</dbReference>
<evidence type="ECO:0000313" key="1">
    <source>
        <dbReference type="EMBL" id="TDN83557.1"/>
    </source>
</evidence>
<protein>
    <submittedName>
        <fullName evidence="1">Uncharacterized protein</fullName>
    </submittedName>
</protein>
<gene>
    <name evidence="1" type="ORF">EV664_10440</name>
</gene>
<dbReference type="OrthoDB" id="9127354at2"/>
<accession>A0A4R6FPY3</accession>
<reference evidence="1 2" key="1">
    <citation type="submission" date="2019-03" db="EMBL/GenBank/DDBJ databases">
        <title>Genomic Encyclopedia of Type Strains, Phase IV (KMG-IV): sequencing the most valuable type-strain genomes for metagenomic binning, comparative biology and taxonomic classification.</title>
        <authorList>
            <person name="Goeker M."/>
        </authorList>
    </citation>
    <scope>NUCLEOTIDE SEQUENCE [LARGE SCALE GENOMIC DNA]</scope>
    <source>
        <strain evidence="1 2">DSM 25059</strain>
    </source>
</reference>
<sequence>MPDNQFQDFIHGAKPLSGQLGLTHVTDCARLSGLVASRKLEPRLCDVYGEPLVYLFYGRPAYRRAWSGGATTNLDYARICLILRDDVAAHAHRILPFDSGGFHRYSGAFHDSLTLADFEILPTDHPLKVIGAFYDSLEDYWMMEPVQPRTFPVTQHIVRSYYQLISGGLAEQFDDRCSAIEVQLADTLLLDGQVLAVIGPNQIFDDPKVKAMVADWGAEPRGYRVPRMFNPAEVAGRIFSEVERFLEDQTWL</sequence>
<dbReference type="RefSeq" id="WP_133495118.1">
    <property type="nucleotide sequence ID" value="NZ_BMLU01000004.1"/>
</dbReference>
<name>A0A4R6FPY3_9SPHN</name>
<comment type="caution">
    <text evidence="1">The sequence shown here is derived from an EMBL/GenBank/DDBJ whole genome shotgun (WGS) entry which is preliminary data.</text>
</comment>
<proteinExistence type="predicted"/>
<dbReference type="EMBL" id="SNWD01000004">
    <property type="protein sequence ID" value="TDN83557.1"/>
    <property type="molecule type" value="Genomic_DNA"/>
</dbReference>
<dbReference type="AlphaFoldDB" id="A0A4R6FPY3"/>
<keyword evidence="2" id="KW-1185">Reference proteome</keyword>
<organism evidence="1 2">
    <name type="scientific">Stakelama pacifica</name>
    <dbReference type="NCBI Taxonomy" id="517720"/>
    <lineage>
        <taxon>Bacteria</taxon>
        <taxon>Pseudomonadati</taxon>
        <taxon>Pseudomonadota</taxon>
        <taxon>Alphaproteobacteria</taxon>
        <taxon>Sphingomonadales</taxon>
        <taxon>Sphingomonadaceae</taxon>
        <taxon>Stakelama</taxon>
    </lineage>
</organism>